<comment type="caution">
    <text evidence="3">The sequence shown here is derived from an EMBL/GenBank/DDBJ whole genome shotgun (WGS) entry which is preliminary data.</text>
</comment>
<name>A0AA36JGX8_9DINO</name>
<dbReference type="SUPFAM" id="SSF54695">
    <property type="entry name" value="POZ domain"/>
    <property type="match status" value="1"/>
</dbReference>
<evidence type="ECO:0000256" key="1">
    <source>
        <dbReference type="SAM" id="Coils"/>
    </source>
</evidence>
<dbReference type="GO" id="GO:0051260">
    <property type="term" value="P:protein homooligomerization"/>
    <property type="evidence" value="ECO:0007669"/>
    <property type="project" value="InterPro"/>
</dbReference>
<organism evidence="3 4">
    <name type="scientific">Effrenium voratum</name>
    <dbReference type="NCBI Taxonomy" id="2562239"/>
    <lineage>
        <taxon>Eukaryota</taxon>
        <taxon>Sar</taxon>
        <taxon>Alveolata</taxon>
        <taxon>Dinophyceae</taxon>
        <taxon>Suessiales</taxon>
        <taxon>Symbiodiniaceae</taxon>
        <taxon>Effrenium</taxon>
    </lineage>
</organism>
<dbReference type="InterPro" id="IPR043136">
    <property type="entry name" value="B30.2/SPRY_sf"/>
</dbReference>
<accession>A0AA36JGX8</accession>
<dbReference type="Gene3D" id="3.30.710.10">
    <property type="entry name" value="Potassium Channel Kv1.1, Chain A"/>
    <property type="match status" value="1"/>
</dbReference>
<dbReference type="InterPro" id="IPR001870">
    <property type="entry name" value="B30.2/SPRY"/>
</dbReference>
<sequence>MAEALIESSFRRLLAALDSERDQIRQAWQRLTEEKDQTTEGLERLRAETEEWCYREKLKIDGEWQRLNRLSEDMAKMWPPTLEVLQINCSGEVFTVPRETMCSIQGSVLAEMFSQEFIAEIPRDEEGRFFLDFNPQCFSLVVEYLRNRRLRQDAPLPVVPVVQKRNMELLAEAWKLWPFLKPNRMNPLHGSSLHIASQESGGKTVEVLRATHPGWQVVGAENPLPVASPAYFEVQVLMNPDARGGLAVGVCNRLPQGPETHSIRLQTCVLYNSNNGLMGDAIGDHNVVAGLALSAGETIGIRNDVAAEALQWYHNGNFIGTSTFKTREDWPCVYPVFGMYVPGQSILVDFCAIPPRPPSE</sequence>
<dbReference type="Proteomes" id="UP001178507">
    <property type="component" value="Unassembled WGS sequence"/>
</dbReference>
<dbReference type="Gene3D" id="2.60.120.920">
    <property type="match status" value="1"/>
</dbReference>
<dbReference type="EMBL" id="CAUJNA010003583">
    <property type="protein sequence ID" value="CAJ1405432.1"/>
    <property type="molecule type" value="Genomic_DNA"/>
</dbReference>
<feature type="domain" description="B30.2/SPRY" evidence="2">
    <location>
        <begin position="154"/>
        <end position="355"/>
    </location>
</feature>
<evidence type="ECO:0000313" key="4">
    <source>
        <dbReference type="Proteomes" id="UP001178507"/>
    </source>
</evidence>
<proteinExistence type="predicted"/>
<evidence type="ECO:0000313" key="3">
    <source>
        <dbReference type="EMBL" id="CAJ1405432.1"/>
    </source>
</evidence>
<dbReference type="InterPro" id="IPR003131">
    <property type="entry name" value="T1-type_BTB"/>
</dbReference>
<dbReference type="PROSITE" id="PS50188">
    <property type="entry name" value="B302_SPRY"/>
    <property type="match status" value="1"/>
</dbReference>
<dbReference type="CDD" id="cd18316">
    <property type="entry name" value="BTB_POZ_KCTD-like"/>
    <property type="match status" value="1"/>
</dbReference>
<reference evidence="3" key="1">
    <citation type="submission" date="2023-08" db="EMBL/GenBank/DDBJ databases">
        <authorList>
            <person name="Chen Y."/>
            <person name="Shah S."/>
            <person name="Dougan E. K."/>
            <person name="Thang M."/>
            <person name="Chan C."/>
        </authorList>
    </citation>
    <scope>NUCLEOTIDE SEQUENCE</scope>
</reference>
<dbReference type="InterPro" id="IPR011333">
    <property type="entry name" value="SKP1/BTB/POZ_sf"/>
</dbReference>
<evidence type="ECO:0000259" key="2">
    <source>
        <dbReference type="PROSITE" id="PS50188"/>
    </source>
</evidence>
<keyword evidence="1" id="KW-0175">Coiled coil</keyword>
<keyword evidence="4" id="KW-1185">Reference proteome</keyword>
<dbReference type="AlphaFoldDB" id="A0AA36JGX8"/>
<feature type="coiled-coil region" evidence="1">
    <location>
        <begin position="14"/>
        <end position="48"/>
    </location>
</feature>
<protein>
    <recommendedName>
        <fullName evidence="2">B30.2/SPRY domain-containing protein</fullName>
    </recommendedName>
</protein>
<dbReference type="Pfam" id="PF02214">
    <property type="entry name" value="BTB_2"/>
    <property type="match status" value="1"/>
</dbReference>
<dbReference type="PANTHER" id="PTHR14499">
    <property type="entry name" value="POTASSIUM CHANNEL TETRAMERIZATION DOMAIN-CONTAINING"/>
    <property type="match status" value="1"/>
</dbReference>
<gene>
    <name evidence="3" type="ORF">EVOR1521_LOCUS27640</name>
</gene>
<dbReference type="PANTHER" id="PTHR14499:SF136">
    <property type="entry name" value="GH08630P"/>
    <property type="match status" value="1"/>
</dbReference>